<dbReference type="InterPro" id="IPR011545">
    <property type="entry name" value="DEAD/DEAH_box_helicase_dom"/>
</dbReference>
<dbReference type="Pfam" id="PF00270">
    <property type="entry name" value="DEAD"/>
    <property type="match status" value="1"/>
</dbReference>
<organism evidence="5 6">
    <name type="scientific">Methylomagnum ishizawai</name>
    <dbReference type="NCBI Taxonomy" id="1760988"/>
    <lineage>
        <taxon>Bacteria</taxon>
        <taxon>Pseudomonadati</taxon>
        <taxon>Pseudomonadota</taxon>
        <taxon>Gammaproteobacteria</taxon>
        <taxon>Methylococcales</taxon>
        <taxon>Methylococcaceae</taxon>
        <taxon>Methylomagnum</taxon>
    </lineage>
</organism>
<accession>A0A1Y6D4K5</accession>
<evidence type="ECO:0000256" key="2">
    <source>
        <dbReference type="ARBA" id="ARBA00022840"/>
    </source>
</evidence>
<evidence type="ECO:0000259" key="3">
    <source>
        <dbReference type="PROSITE" id="PS51192"/>
    </source>
</evidence>
<dbReference type="InterPro" id="IPR027417">
    <property type="entry name" value="P-loop_NTPase"/>
</dbReference>
<dbReference type="InterPro" id="IPR014001">
    <property type="entry name" value="Helicase_ATP-bd"/>
</dbReference>
<dbReference type="PROSITE" id="PS51194">
    <property type="entry name" value="HELICASE_CTER"/>
    <property type="match status" value="1"/>
</dbReference>
<dbReference type="PROSITE" id="PS51192">
    <property type="entry name" value="HELICASE_ATP_BIND_1"/>
    <property type="match status" value="1"/>
</dbReference>
<evidence type="ECO:0000313" key="6">
    <source>
        <dbReference type="Proteomes" id="UP000192923"/>
    </source>
</evidence>
<evidence type="ECO:0000256" key="1">
    <source>
        <dbReference type="ARBA" id="ARBA00022741"/>
    </source>
</evidence>
<evidence type="ECO:0000313" key="5">
    <source>
        <dbReference type="EMBL" id="SMF97878.1"/>
    </source>
</evidence>
<protein>
    <recommendedName>
        <fullName evidence="7">Helicase conserved C-terminal domain-containing protein</fullName>
    </recommendedName>
</protein>
<dbReference type="InterPro" id="IPR001650">
    <property type="entry name" value="Helicase_C-like"/>
</dbReference>
<sequence>MDKMSAVKVVSSRMGTYLENYLNYKEKLKFAADAVPTRARDVAFLNACLDNLFHHYFDNRLEMGIAPVAVADKRGAGRLAEEDFKLILKRRFGGSVTTVRHLFKEDDAPGESSLESALLDGREGFSIVFYEPEGDMARTYPFMSPKVDTGDGAAIVEVSGTCIPDMVIRAGSEIYLFDCKYMEPKSCDQDASAGALFQYRVQLYIYAQVLGDMVRRRGGAARLGRGVRIDAIHQALLYLTPGLLRDPEQVLRRIEKIAVGAGGTVSCQGVFHYLNTLDIEREEITDALLAFVSDYADGKYRGGANGLSHCDPLRNGVGEAAGKLSMRSVLPMTRLEYLESTLVHSCQRCAMPMCGLKNYLVHSRLPLRRDNAALEENLVERFDAGREEAKALPGIRERSTQILSRLLMVEYLPSVDISIGDAGYLQDVKYVVKSSSSAVAGEVKPLDPPLGDALTPLQVVFDREVVARLDDIPPLTVIQSPTNSGKMIAAMLFVNALLEGLDHGHVIVMVPKKTLAGHTRKEFVRFFSDRNILDDSTPEGGARNEKFYRAHRIVHLSADNIRIYHGDTAVGFEAPKVGVVISTYEYAQEILYHRERGAARLRGLVCDEIHSRLMGVHGDNMVERKYLPYHEFATFLEYGRRRIRVLWMTGTMPTYWQDKIRGIVGCNKVVSGFTANNVKIEDRREIVPRDACVERVVECIEYNREDRTLSLRNEGDRVRRHFKEEFGACGRTRLLPIFCFSKSMAEQISMELKAHFAGLGYREMERNIHVYAATKYVGEKEVIEQAVQNASKRGPVILITTNVIAEGIRLDTHLGLLVRAYNEDRSTFFYDDHTMRQMASRIARGFSEGRKIPGYFKVFTTSTFKEDAFDQADEIQRFMLRNTRFAPKEEGLTVRDGYAMVQNYFPERLLPEREFLLYEEVLRDKRYIDQRGSITDEGEMYLSFGQWYRPAGELDEALLAENLALNVWFAPYLHSEEFLDNFTAANQQEIWGFYGRKNWHAPVILPLAMALDDRKRPSYLHAAARILAIWIHGETEESLDALDTLVEGIYVRYGQEIWRNIGFRFKGVGGQHKIRLMLYVVAYRLIFLSYRPNRDSRQDRIRYQDVILDSNYSILHSPERTKPKLTRYYELMLRERLANLSENEAKTTRRDILKKIQEGYESIRAGFYIGREGEIRDRILTRRVDIAGLLEPL</sequence>
<dbReference type="SUPFAM" id="SSF52540">
    <property type="entry name" value="P-loop containing nucleoside triphosphate hydrolases"/>
    <property type="match status" value="1"/>
</dbReference>
<reference evidence="5 6" key="1">
    <citation type="submission" date="2016-12" db="EMBL/GenBank/DDBJ databases">
        <authorList>
            <person name="Song W.-J."/>
            <person name="Kurnit D.M."/>
        </authorList>
    </citation>
    <scope>NUCLEOTIDE SEQUENCE [LARGE SCALE GENOMIC DNA]</scope>
    <source>
        <strain evidence="5 6">175</strain>
    </source>
</reference>
<proteinExistence type="predicted"/>
<dbReference type="SMART" id="SM00487">
    <property type="entry name" value="DEXDc"/>
    <property type="match status" value="1"/>
</dbReference>
<dbReference type="STRING" id="1760988.SAMN02949497_4861"/>
<feature type="domain" description="Helicase C-terminal" evidence="4">
    <location>
        <begin position="721"/>
        <end position="898"/>
    </location>
</feature>
<dbReference type="RefSeq" id="WP_085216884.1">
    <property type="nucleotide sequence ID" value="NZ_FXAM01000006.1"/>
</dbReference>
<dbReference type="Proteomes" id="UP000192923">
    <property type="component" value="Unassembled WGS sequence"/>
</dbReference>
<feature type="domain" description="Helicase ATP-binding" evidence="3">
    <location>
        <begin position="467"/>
        <end position="670"/>
    </location>
</feature>
<gene>
    <name evidence="5" type="ORF">SAMN02949497_4861</name>
</gene>
<dbReference type="GO" id="GO:0003676">
    <property type="term" value="F:nucleic acid binding"/>
    <property type="evidence" value="ECO:0007669"/>
    <property type="project" value="InterPro"/>
</dbReference>
<dbReference type="EMBL" id="FXAM01000006">
    <property type="protein sequence ID" value="SMF97878.1"/>
    <property type="molecule type" value="Genomic_DNA"/>
</dbReference>
<dbReference type="AlphaFoldDB" id="A0A1Y6D4K5"/>
<dbReference type="Gene3D" id="3.40.50.300">
    <property type="entry name" value="P-loop containing nucleotide triphosphate hydrolases"/>
    <property type="match status" value="2"/>
</dbReference>
<keyword evidence="1" id="KW-0547">Nucleotide-binding</keyword>
<evidence type="ECO:0008006" key="7">
    <source>
        <dbReference type="Google" id="ProtNLM"/>
    </source>
</evidence>
<keyword evidence="6" id="KW-1185">Reference proteome</keyword>
<evidence type="ECO:0000259" key="4">
    <source>
        <dbReference type="PROSITE" id="PS51194"/>
    </source>
</evidence>
<dbReference type="GO" id="GO:0005524">
    <property type="term" value="F:ATP binding"/>
    <property type="evidence" value="ECO:0007669"/>
    <property type="project" value="UniProtKB-KW"/>
</dbReference>
<name>A0A1Y6D4K5_9GAMM</name>
<keyword evidence="2" id="KW-0067">ATP-binding</keyword>